<evidence type="ECO:0000256" key="2">
    <source>
        <dbReference type="HAMAP-Rule" id="MF_00163"/>
    </source>
</evidence>
<dbReference type="PANTHER" id="PTHR10458">
    <property type="entry name" value="PEPTIDE DEFORMYLASE"/>
    <property type="match status" value="1"/>
</dbReference>
<organism evidence="3">
    <name type="scientific">Thiolapillus brandeum</name>
    <dbReference type="NCBI Taxonomy" id="1076588"/>
    <lineage>
        <taxon>Bacteria</taxon>
        <taxon>Pseudomonadati</taxon>
        <taxon>Pseudomonadota</taxon>
        <taxon>Gammaproteobacteria</taxon>
        <taxon>Chromatiales</taxon>
        <taxon>Sedimenticolaceae</taxon>
        <taxon>Thiolapillus</taxon>
    </lineage>
</organism>
<gene>
    <name evidence="2 3" type="primary">def</name>
    <name evidence="3" type="ORF">ENG92_05945</name>
</gene>
<proteinExistence type="inferred from homology"/>
<dbReference type="Proteomes" id="UP000885822">
    <property type="component" value="Unassembled WGS sequence"/>
</dbReference>
<dbReference type="GO" id="GO:0042586">
    <property type="term" value="F:peptide deformylase activity"/>
    <property type="evidence" value="ECO:0007669"/>
    <property type="project" value="UniProtKB-UniRule"/>
</dbReference>
<dbReference type="InterPro" id="IPR036821">
    <property type="entry name" value="Peptide_deformylase_sf"/>
</dbReference>
<dbReference type="CDD" id="cd00487">
    <property type="entry name" value="Pep_deformylase"/>
    <property type="match status" value="1"/>
</dbReference>
<keyword evidence="2 3" id="KW-0378">Hydrolase</keyword>
<dbReference type="HAMAP" id="MF_00163">
    <property type="entry name" value="Pep_deformylase"/>
    <property type="match status" value="1"/>
</dbReference>
<dbReference type="PRINTS" id="PR01576">
    <property type="entry name" value="PDEFORMYLASE"/>
</dbReference>
<accession>A0A831KA03</accession>
<comment type="catalytic activity">
    <reaction evidence="2">
        <text>N-terminal N-formyl-L-methionyl-[peptide] + H2O = N-terminal L-methionyl-[peptide] + formate</text>
        <dbReference type="Rhea" id="RHEA:24420"/>
        <dbReference type="Rhea" id="RHEA-COMP:10639"/>
        <dbReference type="Rhea" id="RHEA-COMP:10640"/>
        <dbReference type="ChEBI" id="CHEBI:15377"/>
        <dbReference type="ChEBI" id="CHEBI:15740"/>
        <dbReference type="ChEBI" id="CHEBI:49298"/>
        <dbReference type="ChEBI" id="CHEBI:64731"/>
        <dbReference type="EC" id="3.5.1.88"/>
    </reaction>
</comment>
<name>A0A831KA03_9GAMM</name>
<dbReference type="EMBL" id="DRCV01000264">
    <property type="protein sequence ID" value="HDK38540.1"/>
    <property type="molecule type" value="Genomic_DNA"/>
</dbReference>
<dbReference type="NCBIfam" id="TIGR00079">
    <property type="entry name" value="pept_deformyl"/>
    <property type="match status" value="1"/>
</dbReference>
<keyword evidence="2" id="KW-0479">Metal-binding</keyword>
<comment type="function">
    <text evidence="2">Removes the formyl group from the N-terminal Met of newly synthesized proteins. Requires at least a dipeptide for an efficient rate of reaction. N-terminal L-methionine is a prerequisite for activity but the enzyme has broad specificity at other positions.</text>
</comment>
<feature type="binding site" evidence="2">
    <location>
        <position position="97"/>
    </location>
    <ligand>
        <name>Fe cation</name>
        <dbReference type="ChEBI" id="CHEBI:24875"/>
    </ligand>
</feature>
<feature type="binding site" evidence="2">
    <location>
        <position position="139"/>
    </location>
    <ligand>
        <name>Fe cation</name>
        <dbReference type="ChEBI" id="CHEBI:24875"/>
    </ligand>
</feature>
<sequence>MAPLEILTIPSDQLKQVSEAVSRFDDELRAFVQRLELTRQHGPGAVGIAAPQVGYFQRIAIVDCSVTRKPVPNHGNLVLINPEITHWEGYEVGREGCLSVPDYTGNVIRATQIKLRAQDEHGETHEYEMEGYEARAVQHEIDHLDGVLFIDRVVSRRTDLFKRKVYR</sequence>
<dbReference type="Pfam" id="PF01327">
    <property type="entry name" value="Pep_deformylase"/>
    <property type="match status" value="1"/>
</dbReference>
<feature type="binding site" evidence="2">
    <location>
        <position position="143"/>
    </location>
    <ligand>
        <name>Fe cation</name>
        <dbReference type="ChEBI" id="CHEBI:24875"/>
    </ligand>
</feature>
<comment type="similarity">
    <text evidence="1 2">Belongs to the polypeptide deformylase family.</text>
</comment>
<feature type="active site" evidence="2">
    <location>
        <position position="140"/>
    </location>
</feature>
<dbReference type="GO" id="GO:0046872">
    <property type="term" value="F:metal ion binding"/>
    <property type="evidence" value="ECO:0007669"/>
    <property type="project" value="UniProtKB-KW"/>
</dbReference>
<evidence type="ECO:0000256" key="1">
    <source>
        <dbReference type="ARBA" id="ARBA00010759"/>
    </source>
</evidence>
<dbReference type="PIRSF" id="PIRSF004749">
    <property type="entry name" value="Pep_def"/>
    <property type="match status" value="1"/>
</dbReference>
<evidence type="ECO:0000313" key="3">
    <source>
        <dbReference type="EMBL" id="HDK38540.1"/>
    </source>
</evidence>
<protein>
    <recommendedName>
        <fullName evidence="2">Peptide deformylase</fullName>
        <shortName evidence="2">PDF</shortName>
        <ecNumber evidence="2">3.5.1.88</ecNumber>
    </recommendedName>
    <alternativeName>
        <fullName evidence="2">Polypeptide deformylase</fullName>
    </alternativeName>
</protein>
<keyword evidence="2" id="KW-0408">Iron</keyword>
<comment type="cofactor">
    <cofactor evidence="2">
        <name>Fe(2+)</name>
        <dbReference type="ChEBI" id="CHEBI:29033"/>
    </cofactor>
    <text evidence="2">Binds 1 Fe(2+) ion.</text>
</comment>
<comment type="caution">
    <text evidence="3">The sequence shown here is derived from an EMBL/GenBank/DDBJ whole genome shotgun (WGS) entry which is preliminary data.</text>
</comment>
<dbReference type="SUPFAM" id="SSF56420">
    <property type="entry name" value="Peptide deformylase"/>
    <property type="match status" value="1"/>
</dbReference>
<dbReference type="EC" id="3.5.1.88" evidence="2"/>
<dbReference type="PANTHER" id="PTHR10458:SF22">
    <property type="entry name" value="PEPTIDE DEFORMYLASE"/>
    <property type="match status" value="1"/>
</dbReference>
<dbReference type="GO" id="GO:0006412">
    <property type="term" value="P:translation"/>
    <property type="evidence" value="ECO:0007669"/>
    <property type="project" value="UniProtKB-UniRule"/>
</dbReference>
<dbReference type="AlphaFoldDB" id="A0A831KA03"/>
<reference evidence="3" key="1">
    <citation type="journal article" date="2020" name="mSystems">
        <title>Genome- and Community-Level Interaction Insights into Carbon Utilization and Element Cycling Functions of Hydrothermarchaeota in Hydrothermal Sediment.</title>
        <authorList>
            <person name="Zhou Z."/>
            <person name="Liu Y."/>
            <person name="Xu W."/>
            <person name="Pan J."/>
            <person name="Luo Z.H."/>
            <person name="Li M."/>
        </authorList>
    </citation>
    <scope>NUCLEOTIDE SEQUENCE [LARGE SCALE GENOMIC DNA]</scope>
    <source>
        <strain evidence="3">HyVt-26</strain>
    </source>
</reference>
<dbReference type="InterPro" id="IPR023635">
    <property type="entry name" value="Peptide_deformylase"/>
</dbReference>
<keyword evidence="2" id="KW-0648">Protein biosynthesis</keyword>
<dbReference type="NCBIfam" id="NF001159">
    <property type="entry name" value="PRK00150.1-3"/>
    <property type="match status" value="1"/>
</dbReference>
<dbReference type="Gene3D" id="3.90.45.10">
    <property type="entry name" value="Peptide deformylase"/>
    <property type="match status" value="1"/>
</dbReference>